<dbReference type="InterPro" id="IPR052976">
    <property type="entry name" value="Scoloptoxin-like"/>
</dbReference>
<feature type="signal peptide" evidence="2">
    <location>
        <begin position="1"/>
        <end position="23"/>
    </location>
</feature>
<dbReference type="Proteomes" id="UP001431783">
    <property type="component" value="Unassembled WGS sequence"/>
</dbReference>
<dbReference type="GO" id="GO:0008061">
    <property type="term" value="F:chitin binding"/>
    <property type="evidence" value="ECO:0007669"/>
    <property type="project" value="InterPro"/>
</dbReference>
<dbReference type="GO" id="GO:0005576">
    <property type="term" value="C:extracellular region"/>
    <property type="evidence" value="ECO:0007669"/>
    <property type="project" value="InterPro"/>
</dbReference>
<sequence>MAFEKFVFGLSLCLTVSLTVTDAQITKTSFSCDGRVSGYYADVGTGCQVYHMCDGLGRKFSFVCPNATLFQQRMLICDHWFMVNCSRSESDYSANLLIGQKGKPFVGENGKSSFQRTPRPDYVSVDSDQSEAVYENTVEHSDDLNLVGVNSDDDNQGGSKQYNPPSRWSTEYNKISPTNDPKNQPPRRQDVDGTNIVERTTTRIIADRLSNKYDTEVRDGNSEVINNPVVNFQSRYKATTPVYPTFVEESLKLKNIELAPPKTQPKLPVIEDINNLQIKESSPSFVHRDEEPNHVNFESKFKATTPVYPTSVDDALKLNNVELSPPVIHNKEEQVANEEQSSNSENSIKVNFESNFKATTPVYPTSVDDALKQNNFELLSPLAVDGESKQEEFVKVNFVSNFKATTPVYPLSVESTSPVPDAVGLLPPLDDDVEQVRHLPEQTTRAPVNFESNFAATIPNYPLSVEATSPVPDSVGLLPPYKNDLTGRVLNFEPKEEDGQQIRRKDEEPSQYYEPPLFSTGYVNPNGALFNYRTSNKHVVIPKIDDWNELRKRFSVPEFEFPLDSDIRRASYESDLSSFQPRPAGLQQR</sequence>
<accession>A0AAW1U3J4</accession>
<protein>
    <recommendedName>
        <fullName evidence="3">Chitin-binding type-2 domain-containing protein</fullName>
    </recommendedName>
</protein>
<feature type="domain" description="Chitin-binding type-2" evidence="3">
    <location>
        <begin position="29"/>
        <end position="87"/>
    </location>
</feature>
<evidence type="ECO:0000256" key="2">
    <source>
        <dbReference type="SAM" id="SignalP"/>
    </source>
</evidence>
<proteinExistence type="predicted"/>
<evidence type="ECO:0000313" key="5">
    <source>
        <dbReference type="Proteomes" id="UP001431783"/>
    </source>
</evidence>
<name>A0AAW1U3J4_9CUCU</name>
<dbReference type="Pfam" id="PF01607">
    <property type="entry name" value="CBM_14"/>
    <property type="match status" value="1"/>
</dbReference>
<gene>
    <name evidence="4" type="ORF">WA026_005912</name>
</gene>
<feature type="chain" id="PRO_5043721653" description="Chitin-binding type-2 domain-containing protein" evidence="2">
    <location>
        <begin position="24"/>
        <end position="589"/>
    </location>
</feature>
<feature type="compositionally biased region" description="Polar residues" evidence="1">
    <location>
        <begin position="156"/>
        <end position="182"/>
    </location>
</feature>
<dbReference type="PANTHER" id="PTHR22933:SF44">
    <property type="entry name" value="RE15157P"/>
    <property type="match status" value="1"/>
</dbReference>
<dbReference type="EMBL" id="JARQZJ010000032">
    <property type="protein sequence ID" value="KAK9875121.1"/>
    <property type="molecule type" value="Genomic_DNA"/>
</dbReference>
<dbReference type="InterPro" id="IPR002557">
    <property type="entry name" value="Chitin-bd_dom"/>
</dbReference>
<comment type="caution">
    <text evidence="4">The sequence shown here is derived from an EMBL/GenBank/DDBJ whole genome shotgun (WGS) entry which is preliminary data.</text>
</comment>
<reference evidence="4 5" key="1">
    <citation type="submission" date="2023-03" db="EMBL/GenBank/DDBJ databases">
        <title>Genome insight into feeding habits of ladybird beetles.</title>
        <authorList>
            <person name="Li H.-S."/>
            <person name="Huang Y.-H."/>
            <person name="Pang H."/>
        </authorList>
    </citation>
    <scope>NUCLEOTIDE SEQUENCE [LARGE SCALE GENOMIC DNA]</scope>
    <source>
        <strain evidence="4">SYSU_2023b</strain>
        <tissue evidence="4">Whole body</tissue>
    </source>
</reference>
<dbReference type="AlphaFoldDB" id="A0AAW1U3J4"/>
<dbReference type="PROSITE" id="PS50940">
    <property type="entry name" value="CHIT_BIND_II"/>
    <property type="match status" value="1"/>
</dbReference>
<organism evidence="4 5">
    <name type="scientific">Henosepilachna vigintioctopunctata</name>
    <dbReference type="NCBI Taxonomy" id="420089"/>
    <lineage>
        <taxon>Eukaryota</taxon>
        <taxon>Metazoa</taxon>
        <taxon>Ecdysozoa</taxon>
        <taxon>Arthropoda</taxon>
        <taxon>Hexapoda</taxon>
        <taxon>Insecta</taxon>
        <taxon>Pterygota</taxon>
        <taxon>Neoptera</taxon>
        <taxon>Endopterygota</taxon>
        <taxon>Coleoptera</taxon>
        <taxon>Polyphaga</taxon>
        <taxon>Cucujiformia</taxon>
        <taxon>Coccinelloidea</taxon>
        <taxon>Coccinellidae</taxon>
        <taxon>Epilachninae</taxon>
        <taxon>Epilachnini</taxon>
        <taxon>Henosepilachna</taxon>
    </lineage>
</organism>
<dbReference type="PANTHER" id="PTHR22933">
    <property type="entry name" value="FI18007P1-RELATED"/>
    <property type="match status" value="1"/>
</dbReference>
<evidence type="ECO:0000259" key="3">
    <source>
        <dbReference type="PROSITE" id="PS50940"/>
    </source>
</evidence>
<keyword evidence="5" id="KW-1185">Reference proteome</keyword>
<dbReference type="SUPFAM" id="SSF57625">
    <property type="entry name" value="Invertebrate chitin-binding proteins"/>
    <property type="match status" value="1"/>
</dbReference>
<evidence type="ECO:0000256" key="1">
    <source>
        <dbReference type="SAM" id="MobiDB-lite"/>
    </source>
</evidence>
<evidence type="ECO:0000313" key="4">
    <source>
        <dbReference type="EMBL" id="KAK9875121.1"/>
    </source>
</evidence>
<keyword evidence="2" id="KW-0732">Signal</keyword>
<dbReference type="InterPro" id="IPR036508">
    <property type="entry name" value="Chitin-bd_dom_sf"/>
</dbReference>
<dbReference type="Gene3D" id="2.170.140.10">
    <property type="entry name" value="Chitin binding domain"/>
    <property type="match status" value="1"/>
</dbReference>
<feature type="region of interest" description="Disordered" evidence="1">
    <location>
        <begin position="143"/>
        <end position="197"/>
    </location>
</feature>